<organism evidence="1 2">
    <name type="scientific">Geodia barretti</name>
    <name type="common">Barrett's horny sponge</name>
    <dbReference type="NCBI Taxonomy" id="519541"/>
    <lineage>
        <taxon>Eukaryota</taxon>
        <taxon>Metazoa</taxon>
        <taxon>Porifera</taxon>
        <taxon>Demospongiae</taxon>
        <taxon>Heteroscleromorpha</taxon>
        <taxon>Tetractinellida</taxon>
        <taxon>Astrophorina</taxon>
        <taxon>Geodiidae</taxon>
        <taxon>Geodia</taxon>
    </lineage>
</organism>
<dbReference type="InterPro" id="IPR006059">
    <property type="entry name" value="SBP"/>
</dbReference>
<dbReference type="Pfam" id="PF01547">
    <property type="entry name" value="SBP_bac_1"/>
    <property type="match status" value="1"/>
</dbReference>
<evidence type="ECO:0000313" key="2">
    <source>
        <dbReference type="Proteomes" id="UP001174909"/>
    </source>
</evidence>
<comment type="caution">
    <text evidence="1">The sequence shown here is derived from an EMBL/GenBank/DDBJ whole genome shotgun (WGS) entry which is preliminary data.</text>
</comment>
<accession>A0AA35RYS2</accession>
<gene>
    <name evidence="1" type="ORF">GBAR_LOCUS11683</name>
</gene>
<dbReference type="SUPFAM" id="SSF53850">
    <property type="entry name" value="Periplasmic binding protein-like II"/>
    <property type="match status" value="1"/>
</dbReference>
<dbReference type="Gene3D" id="3.40.190.10">
    <property type="entry name" value="Periplasmic binding protein-like II"/>
    <property type="match status" value="2"/>
</dbReference>
<proteinExistence type="predicted"/>
<evidence type="ECO:0000313" key="1">
    <source>
        <dbReference type="EMBL" id="CAI8019428.1"/>
    </source>
</evidence>
<reference evidence="1" key="1">
    <citation type="submission" date="2023-03" db="EMBL/GenBank/DDBJ databases">
        <authorList>
            <person name="Steffen K."/>
            <person name="Cardenas P."/>
        </authorList>
    </citation>
    <scope>NUCLEOTIDE SEQUENCE</scope>
</reference>
<name>A0AA35RYS2_GEOBA</name>
<dbReference type="EMBL" id="CASHTH010001754">
    <property type="protein sequence ID" value="CAI8019428.1"/>
    <property type="molecule type" value="Genomic_DNA"/>
</dbReference>
<sequence length="342" mass="37697">MVVAMAATGAFGHGTEEAAAPDELPTLHVATHTGWAALIGTGQQRSPVYQELERLSGVHIEWENIQVANYAEVMRARLAAAVNLPDVINMSLLGDIGQHGRDGLIIPLNDLLEEYAPNINSGAVVEPAVAGRGRHLEMPETQADMMTALRLFRDSDPNGNGENDEILIVPAAGRGYLRYLGNLYGFEYSIVSEYLVDDGQVSWIFQSPRMKEYLTWLNELYTEGLLDKAYATDSWTETLEKVTNDRVGLITCWTTFARIYSGAHPAGKPDGSIPMFENGPPIEGPYGDKFFVKREIYGGDQMGITKDAKQPEVAMHWIDFIRNSEEALMLQNFGIVGTATGW</sequence>
<dbReference type="AlphaFoldDB" id="A0AA35RYS2"/>
<keyword evidence="1" id="KW-0449">Lipoprotein</keyword>
<dbReference type="Proteomes" id="UP001174909">
    <property type="component" value="Unassembled WGS sequence"/>
</dbReference>
<protein>
    <submittedName>
        <fullName evidence="1">Lipoprotein LipO</fullName>
    </submittedName>
</protein>
<keyword evidence="2" id="KW-1185">Reference proteome</keyword>